<dbReference type="SUPFAM" id="SSF143503">
    <property type="entry name" value="PUG domain-like"/>
    <property type="match status" value="1"/>
</dbReference>
<comment type="caution">
    <text evidence="3">The sequence shown here is derived from an EMBL/GenBank/DDBJ whole genome shotgun (WGS) entry which is preliminary data.</text>
</comment>
<keyword evidence="4" id="KW-1185">Reference proteome</keyword>
<evidence type="ECO:0000256" key="1">
    <source>
        <dbReference type="SAM" id="MobiDB-lite"/>
    </source>
</evidence>
<evidence type="ECO:0000313" key="3">
    <source>
        <dbReference type="EMBL" id="KAK7198496.1"/>
    </source>
</evidence>
<evidence type="ECO:0000313" key="4">
    <source>
        <dbReference type="Proteomes" id="UP001430356"/>
    </source>
</evidence>
<dbReference type="EMBL" id="JAECZO010000154">
    <property type="protein sequence ID" value="KAK7198496.1"/>
    <property type="molecule type" value="Genomic_DNA"/>
</dbReference>
<gene>
    <name evidence="3" type="ORF">NESM_000810200</name>
</gene>
<feature type="region of interest" description="Disordered" evidence="1">
    <location>
        <begin position="131"/>
        <end position="150"/>
    </location>
</feature>
<dbReference type="Pfam" id="PF09409">
    <property type="entry name" value="PUB"/>
    <property type="match status" value="1"/>
</dbReference>
<dbReference type="Proteomes" id="UP001430356">
    <property type="component" value="Unassembled WGS sequence"/>
</dbReference>
<dbReference type="Gene3D" id="1.20.58.2190">
    <property type="match status" value="1"/>
</dbReference>
<accession>A0AAW0EY99</accession>
<dbReference type="AlphaFoldDB" id="A0AAW0EY99"/>
<protein>
    <submittedName>
        <fullName evidence="3">PUB domain containing protein</fullName>
    </submittedName>
</protein>
<evidence type="ECO:0000259" key="2">
    <source>
        <dbReference type="Pfam" id="PF09409"/>
    </source>
</evidence>
<dbReference type="CDD" id="cd09212">
    <property type="entry name" value="PUB"/>
    <property type="match status" value="1"/>
</dbReference>
<dbReference type="InterPro" id="IPR018997">
    <property type="entry name" value="PUB_domain"/>
</dbReference>
<organism evidence="3 4">
    <name type="scientific">Novymonas esmeraldas</name>
    <dbReference type="NCBI Taxonomy" id="1808958"/>
    <lineage>
        <taxon>Eukaryota</taxon>
        <taxon>Discoba</taxon>
        <taxon>Euglenozoa</taxon>
        <taxon>Kinetoplastea</taxon>
        <taxon>Metakinetoplastina</taxon>
        <taxon>Trypanosomatida</taxon>
        <taxon>Trypanosomatidae</taxon>
        <taxon>Novymonas</taxon>
    </lineage>
</organism>
<reference evidence="3 4" key="1">
    <citation type="journal article" date="2021" name="MBio">
        <title>A New Model Trypanosomatid, Novymonas esmeraldas: Genomic Perception of Its 'Candidatus Pandoraea novymonadis' Endosymbiont.</title>
        <authorList>
            <person name="Zakharova A."/>
            <person name="Saura A."/>
            <person name="Butenko A."/>
            <person name="Podesvova L."/>
            <person name="Warmusova S."/>
            <person name="Kostygov A.Y."/>
            <person name="Nenarokova A."/>
            <person name="Lukes J."/>
            <person name="Opperdoes F.R."/>
            <person name="Yurchenko V."/>
        </authorList>
    </citation>
    <scope>NUCLEOTIDE SEQUENCE [LARGE SCALE GENOMIC DNA]</scope>
    <source>
        <strain evidence="3 4">E262AT.01</strain>
    </source>
</reference>
<proteinExistence type="predicted"/>
<feature type="domain" description="PUB" evidence="2">
    <location>
        <begin position="20"/>
        <end position="91"/>
    </location>
</feature>
<sequence length="312" mass="35145">MEDPPLPEAWAALCRTQHAEAIRECLNGVFRRLLANLLLDFHNPKFRQVKKDNKALCRATGSLPCGFVDFLFTSIGFTKNDDGFLFEGTPESLKQGDVVFSQIEQAVDKDKREAAELETQRLRGLAAERVATTSTPVEPPPPLTHPARSSRAFREADTFAEVQRSNRDKDVAEAEALKDVVRKTLLNTGRVRNCFFEARDFTVRIMRHGRVYACTEKCADLCIEAHWHLLTGRNILYSHLAHLSADGTRLLHLGPEHGYQYNSLPGSTNFGKMVHFSEKLLDENGKLVQIKTDDKPVSTCIYCGRLFSDLLL</sequence>
<dbReference type="InterPro" id="IPR036339">
    <property type="entry name" value="PUB-like_dom_sf"/>
</dbReference>
<name>A0AAW0EY99_9TRYP</name>